<reference evidence="9" key="1">
    <citation type="journal article" date="2019" name="Int. J. Syst. Evol. Microbiol.">
        <title>The Global Catalogue of Microorganisms (GCM) 10K type strain sequencing project: providing services to taxonomists for standard genome sequencing and annotation.</title>
        <authorList>
            <consortium name="The Broad Institute Genomics Platform"/>
            <consortium name="The Broad Institute Genome Sequencing Center for Infectious Disease"/>
            <person name="Wu L."/>
            <person name="Ma J."/>
        </authorList>
    </citation>
    <scope>NUCLEOTIDE SEQUENCE [LARGE SCALE GENOMIC DNA]</scope>
    <source>
        <strain evidence="9">CGMCC 1.12966</strain>
    </source>
</reference>
<dbReference type="InterPro" id="IPR011990">
    <property type="entry name" value="TPR-like_helical_dom_sf"/>
</dbReference>
<evidence type="ECO:0000256" key="4">
    <source>
        <dbReference type="ARBA" id="ARBA00023136"/>
    </source>
</evidence>
<dbReference type="PROSITE" id="PS51257">
    <property type="entry name" value="PROKAR_LIPOPROTEIN"/>
    <property type="match status" value="1"/>
</dbReference>
<keyword evidence="5" id="KW-0998">Cell outer membrane</keyword>
<organism evidence="8 9">
    <name type="scientific">Sphingobacterium griseoflavum</name>
    <dbReference type="NCBI Taxonomy" id="1474952"/>
    <lineage>
        <taxon>Bacteria</taxon>
        <taxon>Pseudomonadati</taxon>
        <taxon>Bacteroidota</taxon>
        <taxon>Sphingobacteriia</taxon>
        <taxon>Sphingobacteriales</taxon>
        <taxon>Sphingobacteriaceae</taxon>
        <taxon>Sphingobacterium</taxon>
    </lineage>
</organism>
<dbReference type="EMBL" id="BNAF01000006">
    <property type="protein sequence ID" value="GHE35735.1"/>
    <property type="molecule type" value="Genomic_DNA"/>
</dbReference>
<gene>
    <name evidence="8" type="ORF">GCM10017764_18800</name>
</gene>
<evidence type="ECO:0000256" key="1">
    <source>
        <dbReference type="ARBA" id="ARBA00004442"/>
    </source>
</evidence>
<accession>A0ABQ3HZJ5</accession>
<proteinExistence type="inferred from homology"/>
<dbReference type="Gene3D" id="1.25.40.390">
    <property type="match status" value="1"/>
</dbReference>
<dbReference type="InterPro" id="IPR012944">
    <property type="entry name" value="SusD_RagB_dom"/>
</dbReference>
<sequence>MKAFMINKIKYTMLWGGVALAILGTASCKKDYEAEPLENVTIDYVFDRLDSLGINAGRYLNGLYADMFPRDVSMNRISGNLLEAATDNAIPSNLEDNPAVRLLQGQYSAFDRIESDMVWGLLYENIRSATIFINNIDVVPLNDSKFEALPTGLTVKRTWKAEARFLRALAYFELLKRYGGIPLMGDEVRSLNDKIELPRSSYSDCVNYIVSEMDAIRDSLLYYPVPNPSRNSHRVTKGAAMALKARVLLYAASPLFNGGNIDGGNPVTGYASFDNNRWQRAADAAKEIMDLGTYALVDDVRKVFTEQYNAEILFFKQWGNNRDIENTNGPFGFGTQIGGQGQTSPTQELVDAFPMADGVPIDQSSNYDLNNPYTGRDPRFYQTILYNGARWLGTNLQTYIGGQNRPGGSELQTRTSYYMKKLMGDFEEAAQYSESQRDYILFRYTEVVLNYIEALNEAQGSVPEVLAQLKDLRRRAGVDAGDDGNFGLPTNADKATMRQLIQNERRIELAFEEHRYWDIRRWKIAENKLNLPLHDMQILENGGQFTYSREEVFQPRFTTAMYLYPIPDSEVLKNNNMEQNPGWN</sequence>
<comment type="subcellular location">
    <subcellularLocation>
        <location evidence="1">Cell outer membrane</location>
    </subcellularLocation>
</comment>
<feature type="domain" description="RagB/SusD" evidence="6">
    <location>
        <begin position="317"/>
        <end position="583"/>
    </location>
</feature>
<comment type="caution">
    <text evidence="8">The sequence shown here is derived from an EMBL/GenBank/DDBJ whole genome shotgun (WGS) entry which is preliminary data.</text>
</comment>
<keyword evidence="9" id="KW-1185">Reference proteome</keyword>
<dbReference type="Pfam" id="PF07980">
    <property type="entry name" value="SusD_RagB"/>
    <property type="match status" value="1"/>
</dbReference>
<evidence type="ECO:0000313" key="8">
    <source>
        <dbReference type="EMBL" id="GHE35735.1"/>
    </source>
</evidence>
<keyword evidence="3" id="KW-0732">Signal</keyword>
<evidence type="ECO:0000256" key="3">
    <source>
        <dbReference type="ARBA" id="ARBA00022729"/>
    </source>
</evidence>
<evidence type="ECO:0000256" key="5">
    <source>
        <dbReference type="ARBA" id="ARBA00023237"/>
    </source>
</evidence>
<name>A0ABQ3HZJ5_9SPHI</name>
<protein>
    <recommendedName>
        <fullName evidence="10">RagB/SusD family nutrient uptake outer membrane protein</fullName>
    </recommendedName>
</protein>
<dbReference type="Proteomes" id="UP000620550">
    <property type="component" value="Unassembled WGS sequence"/>
</dbReference>
<evidence type="ECO:0000313" key="9">
    <source>
        <dbReference type="Proteomes" id="UP000620550"/>
    </source>
</evidence>
<feature type="domain" description="SusD-like N-terminal" evidence="7">
    <location>
        <begin position="83"/>
        <end position="249"/>
    </location>
</feature>
<dbReference type="RefSeq" id="WP_229826488.1">
    <property type="nucleotide sequence ID" value="NZ_BNAF01000006.1"/>
</dbReference>
<evidence type="ECO:0000256" key="2">
    <source>
        <dbReference type="ARBA" id="ARBA00006275"/>
    </source>
</evidence>
<evidence type="ECO:0000259" key="7">
    <source>
        <dbReference type="Pfam" id="PF14322"/>
    </source>
</evidence>
<dbReference type="Pfam" id="PF14322">
    <property type="entry name" value="SusD-like_3"/>
    <property type="match status" value="1"/>
</dbReference>
<comment type="similarity">
    <text evidence="2">Belongs to the SusD family.</text>
</comment>
<dbReference type="InterPro" id="IPR033985">
    <property type="entry name" value="SusD-like_N"/>
</dbReference>
<evidence type="ECO:0008006" key="10">
    <source>
        <dbReference type="Google" id="ProtNLM"/>
    </source>
</evidence>
<dbReference type="SUPFAM" id="SSF48452">
    <property type="entry name" value="TPR-like"/>
    <property type="match status" value="1"/>
</dbReference>
<keyword evidence="4" id="KW-0472">Membrane</keyword>
<evidence type="ECO:0000259" key="6">
    <source>
        <dbReference type="Pfam" id="PF07980"/>
    </source>
</evidence>